<evidence type="ECO:0000313" key="2">
    <source>
        <dbReference type="Proteomes" id="UP000187406"/>
    </source>
</evidence>
<evidence type="ECO:0000313" key="1">
    <source>
        <dbReference type="EMBL" id="GAV90521.1"/>
    </source>
</evidence>
<keyword evidence="2" id="KW-1185">Reference proteome</keyword>
<evidence type="ECO:0008006" key="3">
    <source>
        <dbReference type="Google" id="ProtNLM"/>
    </source>
</evidence>
<sequence>MASMTMTASFLACSTSAMAKHPSTTARRGANIVAKASRATEGERVNIESKNVEKSSNNMRRDLVFAAAAVAACSIAKVAFADDEPKRGTAEAKKKYAPVCVTMPTARICRN</sequence>
<dbReference type="FunCoup" id="A0A1Q3DDJ9">
    <property type="interactions" value="1153"/>
</dbReference>
<proteinExistence type="predicted"/>
<accession>A0A1Q3DDJ9</accession>
<comment type="caution">
    <text evidence="1">The sequence shown here is derived from an EMBL/GenBank/DDBJ whole genome shotgun (WGS) entry which is preliminary data.</text>
</comment>
<dbReference type="InterPro" id="IPR040296">
    <property type="entry name" value="PSBT"/>
</dbReference>
<reference evidence="2" key="1">
    <citation type="submission" date="2016-04" db="EMBL/GenBank/DDBJ databases">
        <title>Cephalotus genome sequencing.</title>
        <authorList>
            <person name="Fukushima K."/>
            <person name="Hasebe M."/>
            <person name="Fang X."/>
        </authorList>
    </citation>
    <scope>NUCLEOTIDE SEQUENCE [LARGE SCALE GENOMIC DNA]</scope>
    <source>
        <strain evidence="2">cv. St1</strain>
    </source>
</reference>
<dbReference type="InParanoid" id="A0A1Q3DDJ9"/>
<dbReference type="EMBL" id="BDDD01006345">
    <property type="protein sequence ID" value="GAV90521.1"/>
    <property type="molecule type" value="Genomic_DNA"/>
</dbReference>
<dbReference type="Proteomes" id="UP000187406">
    <property type="component" value="Unassembled WGS sequence"/>
</dbReference>
<dbReference type="PANTHER" id="PTHR34940">
    <property type="entry name" value="PHOTOSYSTEM II 5 KDA PROTEIN, CHLOROPLASTIC"/>
    <property type="match status" value="1"/>
</dbReference>
<name>A0A1Q3DDJ9_CEPFO</name>
<protein>
    <recommendedName>
        <fullName evidence="3">Photosystem II 5 kDa protein, chloroplastic</fullName>
    </recommendedName>
</protein>
<dbReference type="AlphaFoldDB" id="A0A1Q3DDJ9"/>
<dbReference type="STRING" id="3775.A0A1Q3DDJ9"/>
<organism evidence="1 2">
    <name type="scientific">Cephalotus follicularis</name>
    <name type="common">Albany pitcher plant</name>
    <dbReference type="NCBI Taxonomy" id="3775"/>
    <lineage>
        <taxon>Eukaryota</taxon>
        <taxon>Viridiplantae</taxon>
        <taxon>Streptophyta</taxon>
        <taxon>Embryophyta</taxon>
        <taxon>Tracheophyta</taxon>
        <taxon>Spermatophyta</taxon>
        <taxon>Magnoliopsida</taxon>
        <taxon>eudicotyledons</taxon>
        <taxon>Gunneridae</taxon>
        <taxon>Pentapetalae</taxon>
        <taxon>rosids</taxon>
        <taxon>fabids</taxon>
        <taxon>Oxalidales</taxon>
        <taxon>Cephalotaceae</taxon>
        <taxon>Cephalotus</taxon>
    </lineage>
</organism>
<gene>
    <name evidence="1" type="ORF">CFOL_v3_33930</name>
</gene>
<dbReference type="PANTHER" id="PTHR34940:SF4">
    <property type="entry name" value="OS02G0581100 PROTEIN"/>
    <property type="match status" value="1"/>
</dbReference>
<dbReference type="OrthoDB" id="686716at2759"/>